<reference evidence="3" key="1">
    <citation type="journal article" date="2013" name="Science">
        <title>The Amborella genome and the evolution of flowering plants.</title>
        <authorList>
            <consortium name="Amborella Genome Project"/>
        </authorList>
    </citation>
    <scope>NUCLEOTIDE SEQUENCE [LARGE SCALE GENOMIC DNA]</scope>
</reference>
<organism evidence="2 3">
    <name type="scientific">Amborella trichopoda</name>
    <dbReference type="NCBI Taxonomy" id="13333"/>
    <lineage>
        <taxon>Eukaryota</taxon>
        <taxon>Viridiplantae</taxon>
        <taxon>Streptophyta</taxon>
        <taxon>Embryophyta</taxon>
        <taxon>Tracheophyta</taxon>
        <taxon>Spermatophyta</taxon>
        <taxon>Magnoliopsida</taxon>
        <taxon>Amborellales</taxon>
        <taxon>Amborellaceae</taxon>
        <taxon>Amborella</taxon>
    </lineage>
</organism>
<dbReference type="HOGENOM" id="CLU_107321_0_0_1"/>
<dbReference type="AlphaFoldDB" id="W1PSY4"/>
<feature type="compositionally biased region" description="Polar residues" evidence="1">
    <location>
        <begin position="1"/>
        <end position="16"/>
    </location>
</feature>
<evidence type="ECO:0000313" key="3">
    <source>
        <dbReference type="Proteomes" id="UP000017836"/>
    </source>
</evidence>
<dbReference type="EMBL" id="KI392798">
    <property type="protein sequence ID" value="ERN10811.1"/>
    <property type="molecule type" value="Genomic_DNA"/>
</dbReference>
<dbReference type="SUPFAM" id="SSF54768">
    <property type="entry name" value="dsRNA-binding domain-like"/>
    <property type="match status" value="1"/>
</dbReference>
<protein>
    <submittedName>
        <fullName evidence="2">Uncharacterized protein</fullName>
    </submittedName>
</protein>
<feature type="compositionally biased region" description="Pro residues" evidence="1">
    <location>
        <begin position="33"/>
        <end position="45"/>
    </location>
</feature>
<keyword evidence="3" id="KW-1185">Reference proteome</keyword>
<evidence type="ECO:0000256" key="1">
    <source>
        <dbReference type="SAM" id="MobiDB-lite"/>
    </source>
</evidence>
<gene>
    <name evidence="2" type="ORF">AMTR_s00027p00232650</name>
</gene>
<dbReference type="Gramene" id="ERN10811">
    <property type="protein sequence ID" value="ERN10811"/>
    <property type="gene ID" value="AMTR_s00027p00232650"/>
</dbReference>
<proteinExistence type="predicted"/>
<dbReference type="Proteomes" id="UP000017836">
    <property type="component" value="Unassembled WGS sequence"/>
</dbReference>
<feature type="compositionally biased region" description="Basic and acidic residues" evidence="1">
    <location>
        <begin position="18"/>
        <end position="28"/>
    </location>
</feature>
<accession>W1PSY4</accession>
<name>W1PSY4_AMBTC</name>
<sequence>MESEVSDASSQLSNVPYDNHEAYDHDMPEYEAPLPPPSPPPPPEPDMQHLDLEIIFDAPNLYFPPIFFKTRLQEILMQAGEPLPQYVVREASRTKKDAEKFAAREALVFINLLPSLANTLFDIVRDNEALRLHQAELLTALDATHATFGKAKRELLDVRNAMQALS</sequence>
<feature type="region of interest" description="Disordered" evidence="1">
    <location>
        <begin position="1"/>
        <end position="47"/>
    </location>
</feature>
<evidence type="ECO:0000313" key="2">
    <source>
        <dbReference type="EMBL" id="ERN10811.1"/>
    </source>
</evidence>